<organism evidence="1">
    <name type="scientific">Siphoviridae sp. ctmpG14</name>
    <dbReference type="NCBI Taxonomy" id="2825654"/>
    <lineage>
        <taxon>Viruses</taxon>
        <taxon>Duplodnaviria</taxon>
        <taxon>Heunggongvirae</taxon>
        <taxon>Uroviricota</taxon>
        <taxon>Caudoviricetes</taxon>
    </lineage>
</organism>
<protein>
    <submittedName>
        <fullName evidence="1">Uncharacterized protein</fullName>
    </submittedName>
</protein>
<sequence>MKKKETQPTETIDPIAVVDMPKVVKIGYQYYEIKKVGDPDHYFKNMEGQVFGMVDYKKSVIYIDDGLNEIDEANTLLHEVLHVIHFNAGFGCQDATSQWTNENYVVAGINGLCQVFQDNPDLVCFILNNLHVTGLGLQHGTVQ</sequence>
<dbReference type="EMBL" id="BK015384">
    <property type="protein sequence ID" value="DAE04239.1"/>
    <property type="molecule type" value="Genomic_DNA"/>
</dbReference>
<evidence type="ECO:0000313" key="1">
    <source>
        <dbReference type="EMBL" id="DAE04239.1"/>
    </source>
</evidence>
<accession>A0A8S5PAP4</accession>
<name>A0A8S5PAP4_9CAUD</name>
<proteinExistence type="predicted"/>
<reference evidence="1" key="1">
    <citation type="journal article" date="2021" name="Proc. Natl. Acad. Sci. U.S.A.">
        <title>A Catalog of Tens of Thousands of Viruses from Human Metagenomes Reveals Hidden Associations with Chronic Diseases.</title>
        <authorList>
            <person name="Tisza M.J."/>
            <person name="Buck C.B."/>
        </authorList>
    </citation>
    <scope>NUCLEOTIDE SEQUENCE</scope>
    <source>
        <strain evidence="1">CtmpG14</strain>
    </source>
</reference>